<dbReference type="EMBL" id="ML978122">
    <property type="protein sequence ID" value="KAF2102855.1"/>
    <property type="molecule type" value="Genomic_DNA"/>
</dbReference>
<feature type="domain" description="Pru" evidence="7">
    <location>
        <begin position="1"/>
        <end position="141"/>
    </location>
</feature>
<gene>
    <name evidence="8" type="ORF">NA57DRAFT_71840</name>
</gene>
<dbReference type="InterPro" id="IPR038633">
    <property type="entry name" value="Rpn13/ADRM1_Pru_sf"/>
</dbReference>
<proteinExistence type="predicted"/>
<dbReference type="GO" id="GO:0061133">
    <property type="term" value="F:endopeptidase activator activity"/>
    <property type="evidence" value="ECO:0007669"/>
    <property type="project" value="TreeGrafter"/>
</dbReference>
<evidence type="ECO:0000256" key="4">
    <source>
        <dbReference type="ARBA" id="ARBA00022942"/>
    </source>
</evidence>
<dbReference type="GO" id="GO:0005737">
    <property type="term" value="C:cytoplasm"/>
    <property type="evidence" value="ECO:0007669"/>
    <property type="project" value="UniProtKB-SubCell"/>
</dbReference>
<comment type="subcellular location">
    <subcellularLocation>
        <location evidence="2">Cytoplasm</location>
    </subcellularLocation>
    <subcellularLocation>
        <location evidence="1">Nucleus</location>
    </subcellularLocation>
</comment>
<feature type="compositionally biased region" description="Acidic residues" evidence="6">
    <location>
        <begin position="162"/>
        <end position="172"/>
    </location>
</feature>
<keyword evidence="5" id="KW-0539">Nucleus</keyword>
<keyword evidence="3" id="KW-0963">Cytoplasm</keyword>
<organism evidence="8 9">
    <name type="scientific">Rhizodiscina lignyota</name>
    <dbReference type="NCBI Taxonomy" id="1504668"/>
    <lineage>
        <taxon>Eukaryota</taxon>
        <taxon>Fungi</taxon>
        <taxon>Dikarya</taxon>
        <taxon>Ascomycota</taxon>
        <taxon>Pezizomycotina</taxon>
        <taxon>Dothideomycetes</taxon>
        <taxon>Pleosporomycetidae</taxon>
        <taxon>Aulographales</taxon>
        <taxon>Rhizodiscinaceae</taxon>
        <taxon>Rhizodiscina</taxon>
    </lineage>
</organism>
<reference evidence="8" key="1">
    <citation type="journal article" date="2020" name="Stud. Mycol.">
        <title>101 Dothideomycetes genomes: a test case for predicting lifestyles and emergence of pathogens.</title>
        <authorList>
            <person name="Haridas S."/>
            <person name="Albert R."/>
            <person name="Binder M."/>
            <person name="Bloem J."/>
            <person name="Labutti K."/>
            <person name="Salamov A."/>
            <person name="Andreopoulos B."/>
            <person name="Baker S."/>
            <person name="Barry K."/>
            <person name="Bills G."/>
            <person name="Bluhm B."/>
            <person name="Cannon C."/>
            <person name="Castanera R."/>
            <person name="Culley D."/>
            <person name="Daum C."/>
            <person name="Ezra D."/>
            <person name="Gonzalez J."/>
            <person name="Henrissat B."/>
            <person name="Kuo A."/>
            <person name="Liang C."/>
            <person name="Lipzen A."/>
            <person name="Lutzoni F."/>
            <person name="Magnuson J."/>
            <person name="Mondo S."/>
            <person name="Nolan M."/>
            <person name="Ohm R."/>
            <person name="Pangilinan J."/>
            <person name="Park H.-J."/>
            <person name="Ramirez L."/>
            <person name="Alfaro M."/>
            <person name="Sun H."/>
            <person name="Tritt A."/>
            <person name="Yoshinaga Y."/>
            <person name="Zwiers L.-H."/>
            <person name="Turgeon B."/>
            <person name="Goodwin S."/>
            <person name="Spatafora J."/>
            <person name="Crous P."/>
            <person name="Grigoriev I."/>
        </authorList>
    </citation>
    <scope>NUCLEOTIDE SEQUENCE</scope>
    <source>
        <strain evidence="8">CBS 133067</strain>
    </source>
</reference>
<feature type="region of interest" description="Disordered" evidence="6">
    <location>
        <begin position="147"/>
        <end position="215"/>
    </location>
</feature>
<protein>
    <recommendedName>
        <fullName evidence="7">Pru domain-containing protein</fullName>
    </recommendedName>
</protein>
<dbReference type="PANTHER" id="PTHR12225">
    <property type="entry name" value="ADHESION REGULATING MOLECULE 1 110 KDA CELL MEMBRANE GLYCOPROTEIN"/>
    <property type="match status" value="1"/>
</dbReference>
<dbReference type="OrthoDB" id="340431at2759"/>
<dbReference type="Gene3D" id="1.10.2020.20">
    <property type="match status" value="1"/>
</dbReference>
<accession>A0A9P4IP74</accession>
<dbReference type="PANTHER" id="PTHR12225:SF0">
    <property type="entry name" value="PROTEASOMAL UBIQUITIN RECEPTOR ADRM1"/>
    <property type="match status" value="1"/>
</dbReference>
<name>A0A9P4IP74_9PEZI</name>
<dbReference type="InterPro" id="IPR006773">
    <property type="entry name" value="Rpn13/ADRM1"/>
</dbReference>
<keyword evidence="9" id="KW-1185">Reference proteome</keyword>
<sequence>MSIQPIITFKAGKCNLDNTVTPWKITADSTPGYLYFWQEDELMHFCWRPRSASVRDPDIELFMIAGDASFLPYTGKDKLVPGENPLSPTNGRICVLKFHSSGERYLFWLQSKSQHPEGKPNWFSQRDLRMVKIIDLLLSGQEVNPADIEGEITFDQSRRDDDDGGDQDEPMGDADPPGDRSNSTGGAGADAAGGDFREEGEEAREGGADGARAASAGTTDASAIVQNFLNSLKGRNIASSSQQEKLFTTLGDLLSSENTVPIIQKADISFLDGLLSHLPPTILLLAQEVDDATEVEPNAETVQAAIEALSVEQKKDILLRVLRSPQLHQSLGSLTVALRDGGLPSVSEALKIPVENGGFVRHGAVPLGGGDAVEAFLNGVKKAVDEEKGDEKMDTS</sequence>
<evidence type="ECO:0000256" key="3">
    <source>
        <dbReference type="ARBA" id="ARBA00022490"/>
    </source>
</evidence>
<evidence type="ECO:0000256" key="5">
    <source>
        <dbReference type="ARBA" id="ARBA00023242"/>
    </source>
</evidence>
<dbReference type="InterPro" id="IPR038108">
    <property type="entry name" value="RPN13_DEUBAD_sf"/>
</dbReference>
<dbReference type="Gene3D" id="2.30.29.70">
    <property type="entry name" value="Proteasomal ubiquitin receptor Rpn13/ADRM1"/>
    <property type="match status" value="1"/>
</dbReference>
<dbReference type="GO" id="GO:0005634">
    <property type="term" value="C:nucleus"/>
    <property type="evidence" value="ECO:0007669"/>
    <property type="project" value="UniProtKB-SubCell"/>
</dbReference>
<dbReference type="AlphaFoldDB" id="A0A9P4IP74"/>
<evidence type="ECO:0000313" key="8">
    <source>
        <dbReference type="EMBL" id="KAF2102855.1"/>
    </source>
</evidence>
<keyword evidence="4" id="KW-0647">Proteasome</keyword>
<dbReference type="FunFam" id="1.10.2020.20:FF:000004">
    <property type="entry name" value="WGS project CABT00000000 data, contig 2.6"/>
    <property type="match status" value="1"/>
</dbReference>
<evidence type="ECO:0000259" key="7">
    <source>
        <dbReference type="PROSITE" id="PS51917"/>
    </source>
</evidence>
<comment type="caution">
    <text evidence="8">The sequence shown here is derived from an EMBL/GenBank/DDBJ whole genome shotgun (WGS) entry which is preliminary data.</text>
</comment>
<dbReference type="GO" id="GO:0008541">
    <property type="term" value="C:proteasome regulatory particle, lid subcomplex"/>
    <property type="evidence" value="ECO:0007669"/>
    <property type="project" value="TreeGrafter"/>
</dbReference>
<dbReference type="GO" id="GO:0070628">
    <property type="term" value="F:proteasome binding"/>
    <property type="evidence" value="ECO:0007669"/>
    <property type="project" value="TreeGrafter"/>
</dbReference>
<evidence type="ECO:0000256" key="2">
    <source>
        <dbReference type="ARBA" id="ARBA00004496"/>
    </source>
</evidence>
<evidence type="ECO:0000313" key="9">
    <source>
        <dbReference type="Proteomes" id="UP000799772"/>
    </source>
</evidence>
<dbReference type="PROSITE" id="PS51917">
    <property type="entry name" value="PRU"/>
    <property type="match status" value="1"/>
</dbReference>
<dbReference type="Proteomes" id="UP000799772">
    <property type="component" value="Unassembled WGS sequence"/>
</dbReference>
<dbReference type="Pfam" id="PF04683">
    <property type="entry name" value="Rpn13_ADRM1_Pru"/>
    <property type="match status" value="1"/>
</dbReference>
<evidence type="ECO:0000256" key="1">
    <source>
        <dbReference type="ARBA" id="ARBA00004123"/>
    </source>
</evidence>
<dbReference type="InterPro" id="IPR044868">
    <property type="entry name" value="Rpn13/ADRM1_Pru"/>
</dbReference>
<evidence type="ECO:0000256" key="6">
    <source>
        <dbReference type="SAM" id="MobiDB-lite"/>
    </source>
</evidence>